<evidence type="ECO:0000313" key="10">
    <source>
        <dbReference type="EMBL" id="QDV82447.1"/>
    </source>
</evidence>
<keyword evidence="8" id="KW-0411">Iron-sulfur</keyword>
<dbReference type="InterPro" id="IPR013542">
    <property type="entry name" value="QueG_DUF1730"/>
</dbReference>
<evidence type="ECO:0000256" key="2">
    <source>
        <dbReference type="ARBA" id="ARBA00022490"/>
    </source>
</evidence>
<dbReference type="Pfam" id="PF13484">
    <property type="entry name" value="Fer4_16"/>
    <property type="match status" value="1"/>
</dbReference>
<evidence type="ECO:0000256" key="1">
    <source>
        <dbReference type="ARBA" id="ARBA00022485"/>
    </source>
</evidence>
<evidence type="ECO:0000256" key="8">
    <source>
        <dbReference type="ARBA" id="ARBA00023014"/>
    </source>
</evidence>
<dbReference type="InterPro" id="IPR016024">
    <property type="entry name" value="ARM-type_fold"/>
</dbReference>
<dbReference type="Gene3D" id="3.30.70.20">
    <property type="match status" value="1"/>
</dbReference>
<dbReference type="GO" id="GO:0016491">
    <property type="term" value="F:oxidoreductase activity"/>
    <property type="evidence" value="ECO:0007669"/>
    <property type="project" value="UniProtKB-KW"/>
</dbReference>
<dbReference type="PROSITE" id="PS51379">
    <property type="entry name" value="4FE4S_FER_2"/>
    <property type="match status" value="1"/>
</dbReference>
<evidence type="ECO:0000256" key="4">
    <source>
        <dbReference type="ARBA" id="ARBA00022723"/>
    </source>
</evidence>
<keyword evidence="11" id="KW-1185">Reference proteome</keyword>
<dbReference type="PANTHER" id="PTHR30002:SF4">
    <property type="entry name" value="EPOXYQUEUOSINE REDUCTASE"/>
    <property type="match status" value="1"/>
</dbReference>
<dbReference type="PANTHER" id="PTHR30002">
    <property type="entry name" value="EPOXYQUEUOSINE REDUCTASE"/>
    <property type="match status" value="1"/>
</dbReference>
<evidence type="ECO:0000256" key="6">
    <source>
        <dbReference type="ARBA" id="ARBA00023002"/>
    </source>
</evidence>
<evidence type="ECO:0000256" key="7">
    <source>
        <dbReference type="ARBA" id="ARBA00023004"/>
    </source>
</evidence>
<protein>
    <submittedName>
        <fullName evidence="10">Epoxyqueuosine reductase</fullName>
        <ecNumber evidence="10">1.1.-.-</ecNumber>
    </submittedName>
</protein>
<feature type="domain" description="4Fe-4S ferredoxin-type" evidence="9">
    <location>
        <begin position="183"/>
        <end position="212"/>
    </location>
</feature>
<sequence length="351" mass="38835">MNESPPDPAGWLPLFRQRAAELGFINAGIAPAVDSAGFTDLVKWIESGYAAGMQYFADRLDAYRHADGVMAGTKSIIVLAYPYPADADRSAADGQGSVARYAWPGVDYHDTIHAKLKQLKRLVAEAAPQVSSRGCIDTAPLLERELAQLAGLGWRGKNTLLLHRQHGSYFFLACFLVDVELPYDAPHHTSHCGTCTACLDACPTDAFPAPGVLDASRCISYLTIEHRGAIPMELREGIGSWVFGCDVCQEVCPWNRKPARRSETPAEQRVLDRIDLQSLFEIDEDTFRAQYRKSPFWRTRLRGMRRNAAIVLGNQGNPDALPALKRGADDEDEVVAEACRWAIQKIRQSHP</sequence>
<dbReference type="InterPro" id="IPR017900">
    <property type="entry name" value="4Fe4S_Fe_S_CS"/>
</dbReference>
<evidence type="ECO:0000313" key="11">
    <source>
        <dbReference type="Proteomes" id="UP000318081"/>
    </source>
</evidence>
<dbReference type="InterPro" id="IPR004453">
    <property type="entry name" value="QueG"/>
</dbReference>
<evidence type="ECO:0000259" key="9">
    <source>
        <dbReference type="PROSITE" id="PS51379"/>
    </source>
</evidence>
<dbReference type="Pfam" id="PF08331">
    <property type="entry name" value="QueG_DUF1730"/>
    <property type="match status" value="1"/>
</dbReference>
<keyword evidence="4" id="KW-0479">Metal-binding</keyword>
<accession>A0ABX5XKD3</accession>
<name>A0ABX5XKD3_9BACT</name>
<dbReference type="InterPro" id="IPR011989">
    <property type="entry name" value="ARM-like"/>
</dbReference>
<reference evidence="10 11" key="1">
    <citation type="submission" date="2019-02" db="EMBL/GenBank/DDBJ databases">
        <title>Deep-cultivation of Planctomycetes and their phenomic and genomic characterization uncovers novel biology.</title>
        <authorList>
            <person name="Wiegand S."/>
            <person name="Jogler M."/>
            <person name="Boedeker C."/>
            <person name="Pinto D."/>
            <person name="Vollmers J."/>
            <person name="Rivas-Marin E."/>
            <person name="Kohn T."/>
            <person name="Peeters S.H."/>
            <person name="Heuer A."/>
            <person name="Rast P."/>
            <person name="Oberbeckmann S."/>
            <person name="Bunk B."/>
            <person name="Jeske O."/>
            <person name="Meyerdierks A."/>
            <person name="Storesund J.E."/>
            <person name="Kallscheuer N."/>
            <person name="Luecker S."/>
            <person name="Lage O.M."/>
            <person name="Pohl T."/>
            <person name="Merkel B.J."/>
            <person name="Hornburger P."/>
            <person name="Mueller R.-W."/>
            <person name="Bruemmer F."/>
            <person name="Labrenz M."/>
            <person name="Spormann A.M."/>
            <person name="Op den Camp H."/>
            <person name="Overmann J."/>
            <person name="Amann R."/>
            <person name="Jetten M.S.M."/>
            <person name="Mascher T."/>
            <person name="Medema M.H."/>
            <person name="Devos D.P."/>
            <person name="Kaster A.-K."/>
            <person name="Ovreas L."/>
            <person name="Rohde M."/>
            <person name="Galperin M.Y."/>
            <person name="Jogler C."/>
        </authorList>
    </citation>
    <scope>NUCLEOTIDE SEQUENCE [LARGE SCALE GENOMIC DNA]</scope>
    <source>
        <strain evidence="10 11">TBK1r</strain>
    </source>
</reference>
<evidence type="ECO:0000256" key="3">
    <source>
        <dbReference type="ARBA" id="ARBA00022694"/>
    </source>
</evidence>
<proteinExistence type="predicted"/>
<dbReference type="Gene3D" id="1.25.10.10">
    <property type="entry name" value="Leucine-rich Repeat Variant"/>
    <property type="match status" value="1"/>
</dbReference>
<evidence type="ECO:0000256" key="5">
    <source>
        <dbReference type="ARBA" id="ARBA00022785"/>
    </source>
</evidence>
<dbReference type="Proteomes" id="UP000318081">
    <property type="component" value="Chromosome"/>
</dbReference>
<dbReference type="SUPFAM" id="SSF48371">
    <property type="entry name" value="ARM repeat"/>
    <property type="match status" value="1"/>
</dbReference>
<dbReference type="PROSITE" id="PS00198">
    <property type="entry name" value="4FE4S_FER_1"/>
    <property type="match status" value="1"/>
</dbReference>
<dbReference type="SUPFAM" id="SSF46548">
    <property type="entry name" value="alpha-helical ferredoxin"/>
    <property type="match status" value="1"/>
</dbReference>
<dbReference type="EMBL" id="CP036432">
    <property type="protein sequence ID" value="QDV82447.1"/>
    <property type="molecule type" value="Genomic_DNA"/>
</dbReference>
<keyword evidence="5" id="KW-0671">Queuosine biosynthesis</keyword>
<dbReference type="InterPro" id="IPR017896">
    <property type="entry name" value="4Fe4S_Fe-S-bd"/>
</dbReference>
<keyword evidence="2" id="KW-0963">Cytoplasm</keyword>
<keyword evidence="3" id="KW-0819">tRNA processing</keyword>
<dbReference type="NCBIfam" id="TIGR00276">
    <property type="entry name" value="tRNA epoxyqueuosine(34) reductase QueG"/>
    <property type="match status" value="1"/>
</dbReference>
<organism evidence="10 11">
    <name type="scientific">Stieleria magnilauensis</name>
    <dbReference type="NCBI Taxonomy" id="2527963"/>
    <lineage>
        <taxon>Bacteria</taxon>
        <taxon>Pseudomonadati</taxon>
        <taxon>Planctomycetota</taxon>
        <taxon>Planctomycetia</taxon>
        <taxon>Pirellulales</taxon>
        <taxon>Pirellulaceae</taxon>
        <taxon>Stieleria</taxon>
    </lineage>
</organism>
<keyword evidence="1" id="KW-0004">4Fe-4S</keyword>
<dbReference type="RefSeq" id="WP_419581043.1">
    <property type="nucleotide sequence ID" value="NZ_CP036432.1"/>
</dbReference>
<gene>
    <name evidence="10" type="primary">queG</name>
    <name evidence="10" type="ORF">TBK1r_13770</name>
</gene>
<keyword evidence="7" id="KW-0408">Iron</keyword>
<keyword evidence="6 10" id="KW-0560">Oxidoreductase</keyword>
<dbReference type="EC" id="1.1.-.-" evidence="10"/>